<organism evidence="1 2">
    <name type="scientific">Ancylostoma ceylanicum</name>
    <dbReference type="NCBI Taxonomy" id="53326"/>
    <lineage>
        <taxon>Eukaryota</taxon>
        <taxon>Metazoa</taxon>
        <taxon>Ecdysozoa</taxon>
        <taxon>Nematoda</taxon>
        <taxon>Chromadorea</taxon>
        <taxon>Rhabditida</taxon>
        <taxon>Rhabditina</taxon>
        <taxon>Rhabditomorpha</taxon>
        <taxon>Strongyloidea</taxon>
        <taxon>Ancylostomatidae</taxon>
        <taxon>Ancylostomatinae</taxon>
        <taxon>Ancylostoma</taxon>
    </lineage>
</organism>
<dbReference type="EMBL" id="KE125484">
    <property type="protein sequence ID" value="EPB68177.1"/>
    <property type="molecule type" value="Genomic_DNA"/>
</dbReference>
<dbReference type="AlphaFoldDB" id="A0A0D6LKN0"/>
<evidence type="ECO:0000313" key="2">
    <source>
        <dbReference type="Proteomes" id="UP000054495"/>
    </source>
</evidence>
<sequence length="98" mass="10662">MPWGGPAQLGGVTGWRTLCDDDGAGVDSIIVAPLVMTTIADLQTIIHDSDTAEVYATEEISPNHEPILADLDFSENGQYAYVLTPSKELDHLNLQCYR</sequence>
<dbReference type="Proteomes" id="UP000054495">
    <property type="component" value="Unassembled WGS sequence"/>
</dbReference>
<keyword evidence="2" id="KW-1185">Reference proteome</keyword>
<proteinExistence type="predicted"/>
<evidence type="ECO:0000313" key="1">
    <source>
        <dbReference type="EMBL" id="EPB68177.1"/>
    </source>
</evidence>
<reference evidence="1 2" key="1">
    <citation type="submission" date="2013-05" db="EMBL/GenBank/DDBJ databases">
        <title>Draft genome of the parasitic nematode Anyclostoma ceylanicum.</title>
        <authorList>
            <person name="Mitreva M."/>
        </authorList>
    </citation>
    <scope>NUCLEOTIDE SEQUENCE [LARGE SCALE GENOMIC DNA]</scope>
</reference>
<protein>
    <submittedName>
        <fullName evidence="1">Uncharacterized protein</fullName>
    </submittedName>
</protein>
<name>A0A0D6LKN0_9BILA</name>
<gene>
    <name evidence="1" type="ORF">ANCCEY_12731</name>
</gene>
<accession>A0A0D6LKN0</accession>